<dbReference type="InterPro" id="IPR036390">
    <property type="entry name" value="WH_DNA-bd_sf"/>
</dbReference>
<keyword evidence="3" id="KW-0238">DNA-binding</keyword>
<dbReference type="PROSITE" id="PS50931">
    <property type="entry name" value="HTH_LYSR"/>
    <property type="match status" value="1"/>
</dbReference>
<comment type="similarity">
    <text evidence="1">Belongs to the LysR transcriptional regulatory family.</text>
</comment>
<dbReference type="Gene3D" id="3.40.190.10">
    <property type="entry name" value="Periplasmic binding protein-like II"/>
    <property type="match status" value="2"/>
</dbReference>
<keyword evidence="2" id="KW-0805">Transcription regulation</keyword>
<dbReference type="STRING" id="1395571.TMS3_0108240"/>
<dbReference type="InterPro" id="IPR005119">
    <property type="entry name" value="LysR_subst-bd"/>
</dbReference>
<dbReference type="GO" id="GO:0003700">
    <property type="term" value="F:DNA-binding transcription factor activity"/>
    <property type="evidence" value="ECO:0007669"/>
    <property type="project" value="InterPro"/>
</dbReference>
<dbReference type="InterPro" id="IPR000847">
    <property type="entry name" value="LysR_HTH_N"/>
</dbReference>
<comment type="caution">
    <text evidence="6">The sequence shown here is derived from an EMBL/GenBank/DDBJ whole genome shotgun (WGS) entry which is preliminary data.</text>
</comment>
<dbReference type="GO" id="GO:0006351">
    <property type="term" value="P:DNA-templated transcription"/>
    <property type="evidence" value="ECO:0007669"/>
    <property type="project" value="TreeGrafter"/>
</dbReference>
<dbReference type="PRINTS" id="PR00039">
    <property type="entry name" value="HTHLYSR"/>
</dbReference>
<gene>
    <name evidence="6" type="ORF">TMS3_0108240</name>
</gene>
<accession>A0A0A1YR62</accession>
<sequence length="303" mass="33728">MASGIDLRKLPPLKSLKGFEATARLGSVRGAAEELNLTHPAITHQMQVLEADLGVKLFARKGRSLILTPEGERYYPYVLGALEQLLEGGAAIRRMASSPALRVQTYISFAICWLAHRLTHFRTLHPEIELRLATSGAGWDFDEDSADIGVIYRSEPIPAHLHWVKLFDSRFFPVCSPRLLADKPSGLCPEDLAHYPLIAVNSEDRYWNWSQWFESAGLKMASRAVPIVVDTLAMSLEMAINGEGVALVNGPLADNDLRSGRLVKPVDHFAEGQGQWGVICRKEIQHDIRVVNLTNWLLEVSQT</sequence>
<protein>
    <submittedName>
        <fullName evidence="6">LysR family transcriptional regulator</fullName>
    </submittedName>
</protein>
<dbReference type="InterPro" id="IPR058163">
    <property type="entry name" value="LysR-type_TF_proteobact-type"/>
</dbReference>
<name>A0A0A1YR62_9PSED</name>
<organism evidence="6 7">
    <name type="scientific">Pseudomonas taeanensis MS-3</name>
    <dbReference type="NCBI Taxonomy" id="1395571"/>
    <lineage>
        <taxon>Bacteria</taxon>
        <taxon>Pseudomonadati</taxon>
        <taxon>Pseudomonadota</taxon>
        <taxon>Gammaproteobacteria</taxon>
        <taxon>Pseudomonadales</taxon>
        <taxon>Pseudomonadaceae</taxon>
        <taxon>Pseudomonas</taxon>
    </lineage>
</organism>
<dbReference type="PANTHER" id="PTHR30537:SF74">
    <property type="entry name" value="HTH-TYPE TRANSCRIPTIONAL REGULATOR TRPI"/>
    <property type="match status" value="1"/>
</dbReference>
<dbReference type="eggNOG" id="COG0583">
    <property type="taxonomic scope" value="Bacteria"/>
</dbReference>
<evidence type="ECO:0000256" key="4">
    <source>
        <dbReference type="ARBA" id="ARBA00023163"/>
    </source>
</evidence>
<evidence type="ECO:0000259" key="5">
    <source>
        <dbReference type="PROSITE" id="PS50931"/>
    </source>
</evidence>
<feature type="domain" description="HTH lysR-type" evidence="5">
    <location>
        <begin position="11"/>
        <end position="68"/>
    </location>
</feature>
<keyword evidence="4" id="KW-0804">Transcription</keyword>
<dbReference type="CDD" id="cd08432">
    <property type="entry name" value="PBP2_GcdR_TrpI_HvrB_AmpR_like"/>
    <property type="match status" value="1"/>
</dbReference>
<evidence type="ECO:0000256" key="2">
    <source>
        <dbReference type="ARBA" id="ARBA00023015"/>
    </source>
</evidence>
<evidence type="ECO:0000256" key="3">
    <source>
        <dbReference type="ARBA" id="ARBA00023125"/>
    </source>
</evidence>
<dbReference type="RefSeq" id="WP_029866204.1">
    <property type="nucleotide sequence ID" value="NZ_AWSQ01000001.1"/>
</dbReference>
<evidence type="ECO:0000313" key="7">
    <source>
        <dbReference type="Proteomes" id="UP000030063"/>
    </source>
</evidence>
<dbReference type="PANTHER" id="PTHR30537">
    <property type="entry name" value="HTH-TYPE TRANSCRIPTIONAL REGULATOR"/>
    <property type="match status" value="1"/>
</dbReference>
<dbReference type="SUPFAM" id="SSF53850">
    <property type="entry name" value="Periplasmic binding protein-like II"/>
    <property type="match status" value="1"/>
</dbReference>
<dbReference type="AlphaFoldDB" id="A0A0A1YR62"/>
<dbReference type="GO" id="GO:0043565">
    <property type="term" value="F:sequence-specific DNA binding"/>
    <property type="evidence" value="ECO:0007669"/>
    <property type="project" value="TreeGrafter"/>
</dbReference>
<dbReference type="Pfam" id="PF00126">
    <property type="entry name" value="HTH_1"/>
    <property type="match status" value="1"/>
</dbReference>
<dbReference type="SUPFAM" id="SSF46785">
    <property type="entry name" value="Winged helix' DNA-binding domain"/>
    <property type="match status" value="1"/>
</dbReference>
<evidence type="ECO:0000313" key="6">
    <source>
        <dbReference type="EMBL" id="KFX71886.1"/>
    </source>
</evidence>
<dbReference type="Gene3D" id="1.10.10.10">
    <property type="entry name" value="Winged helix-like DNA-binding domain superfamily/Winged helix DNA-binding domain"/>
    <property type="match status" value="1"/>
</dbReference>
<dbReference type="Pfam" id="PF03466">
    <property type="entry name" value="LysR_substrate"/>
    <property type="match status" value="1"/>
</dbReference>
<reference evidence="6 7" key="1">
    <citation type="journal article" date="2014" name="Genome Announc.">
        <title>Draft Genome Sequence of Petroleum Oil-Degrading Marine Bacterium Pseudomonas taeanensis Strain MS-3, Isolated from a Crude Oil-Contaminated Seashore.</title>
        <authorList>
            <person name="Lee S.Y."/>
            <person name="Kim S.H."/>
            <person name="Lee D.G."/>
            <person name="Shin S."/>
            <person name="Yun S.H."/>
            <person name="Choi C.W."/>
            <person name="Chung Y.H."/>
            <person name="Choi J.S."/>
            <person name="Kahng H.Y."/>
            <person name="Kim S.I."/>
        </authorList>
    </citation>
    <scope>NUCLEOTIDE SEQUENCE [LARGE SCALE GENOMIC DNA]</scope>
    <source>
        <strain evidence="6 7">MS-3</strain>
    </source>
</reference>
<proteinExistence type="inferred from homology"/>
<dbReference type="OrthoDB" id="5526340at2"/>
<keyword evidence="7" id="KW-1185">Reference proteome</keyword>
<evidence type="ECO:0000256" key="1">
    <source>
        <dbReference type="ARBA" id="ARBA00009437"/>
    </source>
</evidence>
<dbReference type="InterPro" id="IPR036388">
    <property type="entry name" value="WH-like_DNA-bd_sf"/>
</dbReference>
<dbReference type="Proteomes" id="UP000030063">
    <property type="component" value="Unassembled WGS sequence"/>
</dbReference>
<dbReference type="EMBL" id="AWSQ01000001">
    <property type="protein sequence ID" value="KFX71886.1"/>
    <property type="molecule type" value="Genomic_DNA"/>
</dbReference>